<gene>
    <name evidence="1" type="ORF">UFOVP1367_32</name>
</gene>
<reference evidence="1" key="1">
    <citation type="submission" date="2020-05" db="EMBL/GenBank/DDBJ databases">
        <authorList>
            <person name="Chiriac C."/>
            <person name="Salcher M."/>
            <person name="Ghai R."/>
            <person name="Kavagutti S V."/>
        </authorList>
    </citation>
    <scope>NUCLEOTIDE SEQUENCE [LARGE SCALE GENOMIC DNA]</scope>
</reference>
<proteinExistence type="predicted"/>
<dbReference type="Proteomes" id="UP001641549">
    <property type="component" value="Chromosome UFOv-RH-23may17-C8087"/>
</dbReference>
<organism evidence="1 2">
    <name type="scientific">uncultured Caudovirales phage</name>
    <dbReference type="NCBI Taxonomy" id="2100421"/>
    <lineage>
        <taxon>Viruses</taxon>
        <taxon>Duplodnaviria</taxon>
        <taxon>Heunggongvirae</taxon>
        <taxon>Uroviricota</taxon>
        <taxon>Caudoviricetes</taxon>
        <taxon>Peduoviridae</taxon>
        <taxon>Maltschvirus</taxon>
        <taxon>Maltschvirus maltsch</taxon>
    </lineage>
</organism>
<evidence type="ECO:0000313" key="1">
    <source>
        <dbReference type="EMBL" id="CAB4202694.1"/>
    </source>
</evidence>
<keyword evidence="2" id="KW-1185">Reference proteome</keyword>
<accession>A0A6J5RW81</accession>
<dbReference type="EMBL" id="LR797314">
    <property type="protein sequence ID" value="CAB4202694.1"/>
    <property type="molecule type" value="Genomic_DNA"/>
</dbReference>
<protein>
    <submittedName>
        <fullName evidence="1">Uncharacterized protein</fullName>
    </submittedName>
</protein>
<evidence type="ECO:0000313" key="2">
    <source>
        <dbReference type="Proteomes" id="UP001641549"/>
    </source>
</evidence>
<sequence length="97" mass="11584">MKTGTRINKEEIAEMFNLDVKQVGNIASNNDNFPKCQKIPGERMYFYDRDEIITFFLYYQNRPSQRKIKIVTKEEINLPLLFHSIFNQNIKNSMEMT</sequence>
<name>A0A6J5RW81_9CAUD</name>